<keyword evidence="2" id="KW-1185">Reference proteome</keyword>
<protein>
    <submittedName>
        <fullName evidence="1">Uncharacterized protein</fullName>
    </submittedName>
</protein>
<evidence type="ECO:0000313" key="1">
    <source>
        <dbReference type="EMBL" id="KTB66942.1"/>
    </source>
</evidence>
<dbReference type="AlphaFoldDB" id="A0A0W0I1I7"/>
<evidence type="ECO:0000313" key="2">
    <source>
        <dbReference type="Proteomes" id="UP000053048"/>
    </source>
</evidence>
<name>A0A0W0I1I7_PSEVI</name>
<comment type="caution">
    <text evidence="1">The sequence shown here is derived from an EMBL/GenBank/DDBJ whole genome shotgun (WGS) entry which is preliminary data.</text>
</comment>
<dbReference type="EMBL" id="LKEJ01000113">
    <property type="protein sequence ID" value="KTB66942.1"/>
    <property type="molecule type" value="Genomic_DNA"/>
</dbReference>
<accession>A0A0W0I1I7</accession>
<dbReference type="Proteomes" id="UP000053048">
    <property type="component" value="Unassembled WGS sequence"/>
</dbReference>
<proteinExistence type="predicted"/>
<sequence>MDSEINQDAPLLDPDVPDALDDIPGGEINLLPKSALQSDLTVTFPLWRGSNPAPGFTETVVLMWDDREVARKLLPTPIDVKELFAHVPVSELTEGSHRLFYKVILPSGNDNNSTPSFTVTIDKTAPVLAGSKDPLEFPVDLIGNRVTARYLEDHGNKLPATVPTYDQPKPGDTLFLYWETSPVGDLLAGEKTLTEADMSLDVEFDGDMIVDSGDGMRYASYEVQDRAGNISVLSRAVSLTVDAQPVPLVSPSVERSVPAGGGTGTLDPLSVTSGAVVVVPEEIDLQPTDVVTVYWTGFVPSASHETSTPVIAGGYKYAIPASAVPGNIGTGRQVQVYYTVTRAQGKVETSATYLLTIQPIADTRFPKLVCKQTTGTTPVTLKLSSVPNGADFSITPWVYIKAGQLMHMWAEGVDKNGGDLYFDVFAERPLTPGEEGTGVSEVLARSFLEQLKVNEQFWVDIEVSFDEGKSYLNFRRENVLLLV</sequence>
<organism evidence="1 2">
    <name type="scientific">Pseudomonas viridiflava ICMP 13104</name>
    <dbReference type="NCBI Taxonomy" id="1198305"/>
    <lineage>
        <taxon>Bacteria</taxon>
        <taxon>Pseudomonadati</taxon>
        <taxon>Pseudomonadota</taxon>
        <taxon>Gammaproteobacteria</taxon>
        <taxon>Pseudomonadales</taxon>
        <taxon>Pseudomonadaceae</taxon>
        <taxon>Pseudomonas</taxon>
    </lineage>
</organism>
<reference evidence="1 2" key="1">
    <citation type="submission" date="2015-09" db="EMBL/GenBank/DDBJ databases">
        <title>Genome sequence of ICMP 13104.</title>
        <authorList>
            <person name="Visnovsky S."/>
            <person name="Lu A."/>
            <person name="Panda P."/>
            <person name="Pitman A."/>
        </authorList>
    </citation>
    <scope>NUCLEOTIDE SEQUENCE [LARGE SCALE GENOMIC DNA]</scope>
    <source>
        <strain evidence="1 2">ICMP 13104</strain>
    </source>
</reference>
<gene>
    <name evidence="1" type="ORF">AO067_19415</name>
</gene>